<dbReference type="VEuPathDB" id="FungiDB:CH63R_12463"/>
<dbReference type="HOGENOM" id="CLU_1606584_0_0_1"/>
<accession>H1V9W9</accession>
<dbReference type="EMBL" id="CACQ02002267">
    <property type="protein sequence ID" value="CCF37022.1"/>
    <property type="molecule type" value="Genomic_DNA"/>
</dbReference>
<gene>
    <name evidence="2" type="ORF">CH063_08453</name>
</gene>
<feature type="region of interest" description="Disordered" evidence="1">
    <location>
        <begin position="1"/>
        <end position="33"/>
    </location>
</feature>
<protein>
    <submittedName>
        <fullName evidence="2">Uncharacterized protein</fullName>
    </submittedName>
</protein>
<organism evidence="2 3">
    <name type="scientific">Colletotrichum higginsianum (strain IMI 349063)</name>
    <name type="common">Crucifer anthracnose fungus</name>
    <dbReference type="NCBI Taxonomy" id="759273"/>
    <lineage>
        <taxon>Eukaryota</taxon>
        <taxon>Fungi</taxon>
        <taxon>Dikarya</taxon>
        <taxon>Ascomycota</taxon>
        <taxon>Pezizomycotina</taxon>
        <taxon>Sordariomycetes</taxon>
        <taxon>Hypocreomycetidae</taxon>
        <taxon>Glomerellales</taxon>
        <taxon>Glomerellaceae</taxon>
        <taxon>Colletotrichum</taxon>
        <taxon>Colletotrichum destructivum species complex</taxon>
    </lineage>
</organism>
<proteinExistence type="predicted"/>
<evidence type="ECO:0000256" key="1">
    <source>
        <dbReference type="SAM" id="MobiDB-lite"/>
    </source>
</evidence>
<feature type="compositionally biased region" description="Polar residues" evidence="1">
    <location>
        <begin position="1"/>
        <end position="16"/>
    </location>
</feature>
<feature type="compositionally biased region" description="Low complexity" evidence="1">
    <location>
        <begin position="61"/>
        <end position="79"/>
    </location>
</feature>
<dbReference type="Proteomes" id="UP000007174">
    <property type="component" value="Unassembled WGS sequence"/>
</dbReference>
<sequence>SSTTSSDTLPEPTCSSRPPLPPLADGGDAFVDRDGLPQEFIDELIAKGRSSSRAATSTKPIAASSTRARTIASTTAPAEPLTPPPASAVQPVPCYNFDARKYGYCCATSDNPCKNDRDDRCWFGGEGVSGGASNVLPNFARCPPPRGARYRVPIIAEPDAEVESWR</sequence>
<dbReference type="STRING" id="759273.H1V9W9"/>
<evidence type="ECO:0000313" key="2">
    <source>
        <dbReference type="EMBL" id="CCF37022.1"/>
    </source>
</evidence>
<dbReference type="AlphaFoldDB" id="H1V9W9"/>
<name>H1V9W9_COLHI</name>
<feature type="compositionally biased region" description="Polar residues" evidence="1">
    <location>
        <begin position="49"/>
        <end position="59"/>
    </location>
</feature>
<feature type="region of interest" description="Disordered" evidence="1">
    <location>
        <begin position="47"/>
        <end position="90"/>
    </location>
</feature>
<feature type="non-terminal residue" evidence="2">
    <location>
        <position position="1"/>
    </location>
</feature>
<reference evidence="3" key="1">
    <citation type="journal article" date="2012" name="Nat. Genet.">
        <title>Lifestyle transitions in plant pathogenic Colletotrichum fungi deciphered by genome and transcriptome analyses.</title>
        <authorList>
            <person name="O'Connell R.J."/>
            <person name="Thon M.R."/>
            <person name="Hacquard S."/>
            <person name="Amyotte S.G."/>
            <person name="Kleemann J."/>
            <person name="Torres M.F."/>
            <person name="Damm U."/>
            <person name="Buiate E.A."/>
            <person name="Epstein L."/>
            <person name="Alkan N."/>
            <person name="Altmueller J."/>
            <person name="Alvarado-Balderrama L."/>
            <person name="Bauser C.A."/>
            <person name="Becker C."/>
            <person name="Birren B.W."/>
            <person name="Chen Z."/>
            <person name="Choi J."/>
            <person name="Crouch J.A."/>
            <person name="Duvick J.P."/>
            <person name="Farman M.A."/>
            <person name="Gan P."/>
            <person name="Heiman D."/>
            <person name="Henrissat B."/>
            <person name="Howard R.J."/>
            <person name="Kabbage M."/>
            <person name="Koch C."/>
            <person name="Kracher B."/>
            <person name="Kubo Y."/>
            <person name="Law A.D."/>
            <person name="Lebrun M.-H."/>
            <person name="Lee Y.-H."/>
            <person name="Miyara I."/>
            <person name="Moore N."/>
            <person name="Neumann U."/>
            <person name="Nordstroem K."/>
            <person name="Panaccione D.G."/>
            <person name="Panstruga R."/>
            <person name="Place M."/>
            <person name="Proctor R.H."/>
            <person name="Prusky D."/>
            <person name="Rech G."/>
            <person name="Reinhardt R."/>
            <person name="Rollins J.A."/>
            <person name="Rounsley S."/>
            <person name="Schardl C.L."/>
            <person name="Schwartz D.C."/>
            <person name="Shenoy N."/>
            <person name="Shirasu K."/>
            <person name="Sikhakolli U.R."/>
            <person name="Stueber K."/>
            <person name="Sukno S.A."/>
            <person name="Sweigard J.A."/>
            <person name="Takano Y."/>
            <person name="Takahara H."/>
            <person name="Trail F."/>
            <person name="van der Does H.C."/>
            <person name="Voll L.M."/>
            <person name="Will I."/>
            <person name="Young S."/>
            <person name="Zeng Q."/>
            <person name="Zhang J."/>
            <person name="Zhou S."/>
            <person name="Dickman M.B."/>
            <person name="Schulze-Lefert P."/>
            <person name="Ver Loren van Themaat E."/>
            <person name="Ma L.-J."/>
            <person name="Vaillancourt L.J."/>
        </authorList>
    </citation>
    <scope>NUCLEOTIDE SEQUENCE [LARGE SCALE GENOMIC DNA]</scope>
    <source>
        <strain evidence="3">IMI 349063</strain>
    </source>
</reference>
<evidence type="ECO:0000313" key="3">
    <source>
        <dbReference type="Proteomes" id="UP000007174"/>
    </source>
</evidence>